<evidence type="ECO:0000256" key="4">
    <source>
        <dbReference type="ARBA" id="ARBA00023136"/>
    </source>
</evidence>
<protein>
    <submittedName>
        <fullName evidence="9">Protein shisa-9-like</fullName>
    </submittedName>
</protein>
<evidence type="ECO:0000313" key="9">
    <source>
        <dbReference type="Ensembl" id="ENSPKIP00000013647.1"/>
    </source>
</evidence>
<dbReference type="InterPro" id="IPR026910">
    <property type="entry name" value="Shisa"/>
</dbReference>
<accession>A0A3B3R4G4</accession>
<evidence type="ECO:0000256" key="2">
    <source>
        <dbReference type="ARBA" id="ARBA00022692"/>
    </source>
</evidence>
<dbReference type="InterPro" id="IPR053891">
    <property type="entry name" value="Shisa_N"/>
</dbReference>
<proteinExistence type="predicted"/>
<feature type="transmembrane region" description="Helical" evidence="6">
    <location>
        <begin position="143"/>
        <end position="166"/>
    </location>
</feature>
<dbReference type="KEGG" id="pki:111846392"/>
<dbReference type="GO" id="GO:0014069">
    <property type="term" value="C:postsynaptic density"/>
    <property type="evidence" value="ECO:0007669"/>
    <property type="project" value="TreeGrafter"/>
</dbReference>
<organism evidence="9 10">
    <name type="scientific">Paramormyrops kingsleyae</name>
    <dbReference type="NCBI Taxonomy" id="1676925"/>
    <lineage>
        <taxon>Eukaryota</taxon>
        <taxon>Metazoa</taxon>
        <taxon>Chordata</taxon>
        <taxon>Craniata</taxon>
        <taxon>Vertebrata</taxon>
        <taxon>Euteleostomi</taxon>
        <taxon>Actinopterygii</taxon>
        <taxon>Neopterygii</taxon>
        <taxon>Teleostei</taxon>
        <taxon>Osteoglossocephala</taxon>
        <taxon>Osteoglossomorpha</taxon>
        <taxon>Osteoglossiformes</taxon>
        <taxon>Mormyridae</taxon>
        <taxon>Paramormyrops</taxon>
    </lineage>
</organism>
<keyword evidence="2 6" id="KW-0812">Transmembrane</keyword>
<dbReference type="PANTHER" id="PTHR31774">
    <property type="entry name" value="PROTEIN SHISA-9-RELATED"/>
    <property type="match status" value="1"/>
</dbReference>
<keyword evidence="3 6" id="KW-1133">Transmembrane helix</keyword>
<dbReference type="OrthoDB" id="9996010at2759"/>
<comment type="subcellular location">
    <subcellularLocation>
        <location evidence="1">Membrane</location>
    </subcellularLocation>
</comment>
<evidence type="ECO:0000256" key="5">
    <source>
        <dbReference type="SAM" id="MobiDB-lite"/>
    </source>
</evidence>
<evidence type="ECO:0000256" key="7">
    <source>
        <dbReference type="SAM" id="SignalP"/>
    </source>
</evidence>
<keyword evidence="7" id="KW-0732">Signal</keyword>
<dbReference type="RefSeq" id="XP_023672285.1">
    <property type="nucleotide sequence ID" value="XM_023816517.2"/>
</dbReference>
<reference evidence="9" key="2">
    <citation type="submission" date="2025-09" db="UniProtKB">
        <authorList>
            <consortium name="Ensembl"/>
        </authorList>
    </citation>
    <scope>IDENTIFICATION</scope>
</reference>
<dbReference type="Pfam" id="PF13908">
    <property type="entry name" value="Shisa_N"/>
    <property type="match status" value="1"/>
</dbReference>
<evidence type="ECO:0000313" key="10">
    <source>
        <dbReference type="Proteomes" id="UP000261540"/>
    </source>
</evidence>
<dbReference type="GO" id="GO:0048172">
    <property type="term" value="P:regulation of short-term neuronal synaptic plasticity"/>
    <property type="evidence" value="ECO:0007669"/>
    <property type="project" value="TreeGrafter"/>
</dbReference>
<evidence type="ECO:0000256" key="3">
    <source>
        <dbReference type="ARBA" id="ARBA00022989"/>
    </source>
</evidence>
<feature type="compositionally biased region" description="Polar residues" evidence="5">
    <location>
        <begin position="173"/>
        <end position="186"/>
    </location>
</feature>
<dbReference type="GeneID" id="111846392"/>
<dbReference type="GeneTree" id="ENSGT00940000163663"/>
<dbReference type="GO" id="GO:0032591">
    <property type="term" value="C:dendritic spine membrane"/>
    <property type="evidence" value="ECO:0007669"/>
    <property type="project" value="TreeGrafter"/>
</dbReference>
<feature type="compositionally biased region" description="Basic and acidic residues" evidence="5">
    <location>
        <begin position="214"/>
        <end position="224"/>
    </location>
</feature>
<feature type="chain" id="PRO_5017378184" evidence="7">
    <location>
        <begin position="20"/>
        <end position="405"/>
    </location>
</feature>
<keyword evidence="10" id="KW-1185">Reference proteome</keyword>
<keyword evidence="4 6" id="KW-0472">Membrane</keyword>
<evidence type="ECO:0000259" key="8">
    <source>
        <dbReference type="Pfam" id="PF13908"/>
    </source>
</evidence>
<dbReference type="Proteomes" id="UP000261540">
    <property type="component" value="Unplaced"/>
</dbReference>
<sequence length="405" mass="44807">MATQMPLLLALLLSSTSLAQNDKQVEMNNTEANWTMLPSAVPELTLTMPGGDAENQTAGSVPSRCWGYYDVMGQWDPAFNCNVGVYLFCCGSCYYRFCCKFQSHRLDQSACSNYDTPVWANTGKPPAPVTEAREEPELDRTQMIVYIICGVVAIMVLVGIFTRVGLDKRRQSQNETTNSRGQTQLLKQPGGELGCLEGMEGHPPKGTNGLSGRGLRDRGSSLEHSHLNSAALSPLYPPLSLTHPNSHFNSSNLGFSKHTSLKLTDSARDYYKGYPMVDYVHHQPKPSTFHPKEKSYLPSPDIHSPLPITFAASEMPMSKISKTNQQPLTSSSAFKAWDPSRSYEQQPVSHQEQSYDCQHVYSGKSPFNTETLPELFTQSLGYGQQIHLSQKLKGVPTNSKTEVTV</sequence>
<dbReference type="Ensembl" id="ENSPKIT00000038072.1">
    <property type="protein sequence ID" value="ENSPKIP00000013647.1"/>
    <property type="gene ID" value="ENSPKIG00000001004.1"/>
</dbReference>
<reference evidence="9" key="1">
    <citation type="submission" date="2025-08" db="UniProtKB">
        <authorList>
            <consortium name="Ensembl"/>
        </authorList>
    </citation>
    <scope>IDENTIFICATION</scope>
</reference>
<dbReference type="GO" id="GO:0045211">
    <property type="term" value="C:postsynaptic membrane"/>
    <property type="evidence" value="ECO:0007669"/>
    <property type="project" value="TreeGrafter"/>
</dbReference>
<dbReference type="GO" id="GO:0032281">
    <property type="term" value="C:AMPA glutamate receptor complex"/>
    <property type="evidence" value="ECO:0007669"/>
    <property type="project" value="TreeGrafter"/>
</dbReference>
<dbReference type="PANTHER" id="PTHR31774:SF14">
    <property type="entry name" value="PROTEIN SHISA-8"/>
    <property type="match status" value="1"/>
</dbReference>
<feature type="region of interest" description="Disordered" evidence="5">
    <location>
        <begin position="169"/>
        <end position="224"/>
    </location>
</feature>
<dbReference type="AlphaFoldDB" id="A0A3B3R4G4"/>
<feature type="signal peptide" evidence="7">
    <location>
        <begin position="1"/>
        <end position="19"/>
    </location>
</feature>
<feature type="domain" description="Shisa N-terminal" evidence="8">
    <location>
        <begin position="64"/>
        <end position="113"/>
    </location>
</feature>
<evidence type="ECO:0000256" key="6">
    <source>
        <dbReference type="SAM" id="Phobius"/>
    </source>
</evidence>
<evidence type="ECO:0000256" key="1">
    <source>
        <dbReference type="ARBA" id="ARBA00004370"/>
    </source>
</evidence>
<name>A0A3B3R4G4_9TELE</name>